<reference evidence="1" key="1">
    <citation type="journal article" date="2020" name="mSystems">
        <title>Genome- and Community-Level Interaction Insights into Carbon Utilization and Element Cycling Functions of Hydrothermarchaeota in Hydrothermal Sediment.</title>
        <authorList>
            <person name="Zhou Z."/>
            <person name="Liu Y."/>
            <person name="Xu W."/>
            <person name="Pan J."/>
            <person name="Luo Z.H."/>
            <person name="Li M."/>
        </authorList>
    </citation>
    <scope>NUCLEOTIDE SEQUENCE [LARGE SCALE GENOMIC DNA]</scope>
    <source>
        <strain evidence="1">SpSt-897</strain>
    </source>
</reference>
<organism evidence="1">
    <name type="scientific">Desulfobacca acetoxidans</name>
    <dbReference type="NCBI Taxonomy" id="60893"/>
    <lineage>
        <taxon>Bacteria</taxon>
        <taxon>Pseudomonadati</taxon>
        <taxon>Thermodesulfobacteriota</taxon>
        <taxon>Desulfobaccia</taxon>
        <taxon>Desulfobaccales</taxon>
        <taxon>Desulfobaccaceae</taxon>
        <taxon>Desulfobacca</taxon>
    </lineage>
</organism>
<protein>
    <submittedName>
        <fullName evidence="1">Cytoplasmic protein</fullName>
    </submittedName>
</protein>
<dbReference type="InterPro" id="IPR027396">
    <property type="entry name" value="DsrEFH-like"/>
</dbReference>
<dbReference type="SUPFAM" id="SSF75169">
    <property type="entry name" value="DsrEFH-like"/>
    <property type="match status" value="1"/>
</dbReference>
<evidence type="ECO:0000313" key="1">
    <source>
        <dbReference type="EMBL" id="HGF32783.1"/>
    </source>
</evidence>
<accession>A0A7C3UWZ0</accession>
<sequence>MEKYALFAFSGEAMCFVHVLLNGLDLKAKGQEVKIIIEGSACRLIPELGEAGHPLHQLYGQARKAGLIAGACKACSQKMGSLEAARAQGLNILEDMAGHAGMAPYVLAGYRIITF</sequence>
<dbReference type="EMBL" id="DTMF01000005">
    <property type="protein sequence ID" value="HGF32783.1"/>
    <property type="molecule type" value="Genomic_DNA"/>
</dbReference>
<name>A0A7C3UWZ0_9BACT</name>
<comment type="caution">
    <text evidence="1">The sequence shown here is derived from an EMBL/GenBank/DDBJ whole genome shotgun (WGS) entry which is preliminary data.</text>
</comment>
<proteinExistence type="predicted"/>
<gene>
    <name evidence="1" type="ORF">ENW96_00125</name>
</gene>
<dbReference type="AlphaFoldDB" id="A0A7C3UWZ0"/>